<dbReference type="SUPFAM" id="SSF52540">
    <property type="entry name" value="P-loop containing nucleoside triphosphate hydrolases"/>
    <property type="match status" value="1"/>
</dbReference>
<evidence type="ECO:0000256" key="4">
    <source>
        <dbReference type="ARBA" id="ARBA00023125"/>
    </source>
</evidence>
<sequence length="509" mass="54230">MRPDHSNTLVPPPGGSGGRQDSSGARRLLASWKRSQEYGVSAESVDPAWAGDIPDDSLFYQCGQEVLAGLHQSLADEPLSLMLTDADGLVLNRFSGDPSLLRALDRVYLAPGFAFSEREAGTNGLGLALADRVPTLVRADEHYSASLRTYTCAAAPVLDPVTGALEGSVNITTWSKASPGLLVALAQSAAANTSNLMSSRSHHGGQPLRQQGGVFRVQRPRLEPASGTMRAMSVAWLSALEEATSALAAGNVVSAVGEPGSGRATLLGQALRQARPTSRILCASVPAPDLVEDWLALWTPELSKPDTAIILENADFLPEWAAGELAGQVRNILRSRKPDHQYASGAAPSLLWAFTAVDLGNIPSDLTHLAAHVVPVPALRDRSVDVMPLARFAARQTRLRELDFTPAAERALTGHDWPGNVDELIQVVHAAALVTETIDIRHLPPELLGGSGRKLSRMETFERDEICRVLARPGTSVADAASELGISRATIYRRLAKLGIDPRNQAATP</sequence>
<dbReference type="SUPFAM" id="SSF46689">
    <property type="entry name" value="Homeodomain-like"/>
    <property type="match status" value="1"/>
</dbReference>
<dbReference type="InterPro" id="IPR027417">
    <property type="entry name" value="P-loop_NTPase"/>
</dbReference>
<gene>
    <name evidence="8" type="ORF">N9A08_01425</name>
</gene>
<dbReference type="EMBL" id="CP106856">
    <property type="protein sequence ID" value="UYB36378.1"/>
    <property type="molecule type" value="Genomic_DNA"/>
</dbReference>
<feature type="domain" description="Sigma-54 factor interaction" evidence="7">
    <location>
        <begin position="272"/>
        <end position="433"/>
    </location>
</feature>
<keyword evidence="3" id="KW-0805">Transcription regulation</keyword>
<evidence type="ECO:0000256" key="5">
    <source>
        <dbReference type="ARBA" id="ARBA00023163"/>
    </source>
</evidence>
<dbReference type="Gene3D" id="1.10.8.60">
    <property type="match status" value="1"/>
</dbReference>
<reference evidence="8" key="1">
    <citation type="submission" date="2022-09" db="EMBL/GenBank/DDBJ databases">
        <authorList>
            <person name="Li D."/>
            <person name="Cheng J."/>
            <person name="Li Y."/>
        </authorList>
    </citation>
    <scope>NUCLEOTIDE SEQUENCE</scope>
    <source>
        <strain evidence="8">DL</strain>
    </source>
</reference>
<keyword evidence="2" id="KW-0067">ATP-binding</keyword>
<dbReference type="Gene3D" id="3.30.450.40">
    <property type="match status" value="1"/>
</dbReference>
<protein>
    <submittedName>
        <fullName evidence="8">Fis family transcriptional regulator</fullName>
    </submittedName>
</protein>
<evidence type="ECO:0000313" key="9">
    <source>
        <dbReference type="Proteomes" id="UP001063368"/>
    </source>
</evidence>
<dbReference type="PANTHER" id="PTHR32071">
    <property type="entry name" value="TRANSCRIPTIONAL REGULATORY PROTEIN"/>
    <property type="match status" value="1"/>
</dbReference>
<dbReference type="PROSITE" id="PS50045">
    <property type="entry name" value="SIGMA54_INTERACT_4"/>
    <property type="match status" value="1"/>
</dbReference>
<evidence type="ECO:0000259" key="7">
    <source>
        <dbReference type="PROSITE" id="PS50045"/>
    </source>
</evidence>
<name>A0ABY6FT33_9MICC</name>
<proteinExistence type="predicted"/>
<keyword evidence="5" id="KW-0804">Transcription</keyword>
<dbReference type="PANTHER" id="PTHR32071:SF117">
    <property type="entry name" value="PTS-DEPENDENT DIHYDROXYACETONE KINASE OPERON REGULATORY PROTEIN-RELATED"/>
    <property type="match status" value="1"/>
</dbReference>
<evidence type="ECO:0000313" key="8">
    <source>
        <dbReference type="EMBL" id="UYB36378.1"/>
    </source>
</evidence>
<organism evidence="8 9">
    <name type="scientific">Arthrobacter koreensis</name>
    <dbReference type="NCBI Taxonomy" id="199136"/>
    <lineage>
        <taxon>Bacteria</taxon>
        <taxon>Bacillati</taxon>
        <taxon>Actinomycetota</taxon>
        <taxon>Actinomycetes</taxon>
        <taxon>Micrococcales</taxon>
        <taxon>Micrococcaceae</taxon>
        <taxon>Arthrobacter</taxon>
    </lineage>
</organism>
<dbReference type="InterPro" id="IPR002197">
    <property type="entry name" value="HTH_Fis"/>
</dbReference>
<dbReference type="Proteomes" id="UP001063368">
    <property type="component" value="Chromosome"/>
</dbReference>
<dbReference type="InterPro" id="IPR003018">
    <property type="entry name" value="GAF"/>
</dbReference>
<dbReference type="InterPro" id="IPR058031">
    <property type="entry name" value="AAA_lid_NorR"/>
</dbReference>
<dbReference type="RefSeq" id="WP_263128067.1">
    <property type="nucleotide sequence ID" value="NZ_CP106856.1"/>
</dbReference>
<evidence type="ECO:0000256" key="1">
    <source>
        <dbReference type="ARBA" id="ARBA00022741"/>
    </source>
</evidence>
<evidence type="ECO:0000256" key="3">
    <source>
        <dbReference type="ARBA" id="ARBA00023015"/>
    </source>
</evidence>
<feature type="region of interest" description="Disordered" evidence="6">
    <location>
        <begin position="1"/>
        <end position="25"/>
    </location>
</feature>
<dbReference type="InterPro" id="IPR009057">
    <property type="entry name" value="Homeodomain-like_sf"/>
</dbReference>
<evidence type="ECO:0000256" key="6">
    <source>
        <dbReference type="SAM" id="MobiDB-lite"/>
    </source>
</evidence>
<dbReference type="Pfam" id="PF01590">
    <property type="entry name" value="GAF"/>
    <property type="match status" value="1"/>
</dbReference>
<keyword evidence="4" id="KW-0238">DNA-binding</keyword>
<dbReference type="InterPro" id="IPR002078">
    <property type="entry name" value="Sigma_54_int"/>
</dbReference>
<keyword evidence="1" id="KW-0547">Nucleotide-binding</keyword>
<keyword evidence="9" id="KW-1185">Reference proteome</keyword>
<accession>A0ABY6FT33</accession>
<dbReference type="Gene3D" id="1.10.10.60">
    <property type="entry name" value="Homeodomain-like"/>
    <property type="match status" value="1"/>
</dbReference>
<evidence type="ECO:0000256" key="2">
    <source>
        <dbReference type="ARBA" id="ARBA00022840"/>
    </source>
</evidence>
<dbReference type="InterPro" id="IPR029016">
    <property type="entry name" value="GAF-like_dom_sf"/>
</dbReference>
<dbReference type="Pfam" id="PF02954">
    <property type="entry name" value="HTH_8"/>
    <property type="match status" value="1"/>
</dbReference>
<dbReference type="Pfam" id="PF25601">
    <property type="entry name" value="AAA_lid_14"/>
    <property type="match status" value="1"/>
</dbReference>